<dbReference type="Proteomes" id="UP001150603">
    <property type="component" value="Unassembled WGS sequence"/>
</dbReference>
<reference evidence="1" key="1">
    <citation type="submission" date="2022-07" db="EMBL/GenBank/DDBJ databases">
        <title>Phylogenomic reconstructions and comparative analyses of Kickxellomycotina fungi.</title>
        <authorList>
            <person name="Reynolds N.K."/>
            <person name="Stajich J.E."/>
            <person name="Barry K."/>
            <person name="Grigoriev I.V."/>
            <person name="Crous P."/>
            <person name="Smith M.E."/>
        </authorList>
    </citation>
    <scope>NUCLEOTIDE SEQUENCE</scope>
    <source>
        <strain evidence="1">NRRL 5244</strain>
    </source>
</reference>
<dbReference type="EMBL" id="JANBPW010001838">
    <property type="protein sequence ID" value="KAJ1942925.1"/>
    <property type="molecule type" value="Genomic_DNA"/>
</dbReference>
<sequence length="101" mass="11492">MAKTFIVPNSQEPGYSYVVRHPDYLDGVLPDISDCARQTLYDLFLRWARENPSENGMGTRAFDSVTNKLGDHYTWVSKADAEIFVNIYGSGLDSIFEEYTN</sequence>
<name>A0ACC1J9Q7_9FUNG</name>
<evidence type="ECO:0000313" key="1">
    <source>
        <dbReference type="EMBL" id="KAJ1942925.1"/>
    </source>
</evidence>
<feature type="non-terminal residue" evidence="1">
    <location>
        <position position="101"/>
    </location>
</feature>
<protein>
    <submittedName>
        <fullName evidence="1">Uncharacterized protein</fullName>
    </submittedName>
</protein>
<gene>
    <name evidence="1" type="ORF">FBU59_003057</name>
</gene>
<comment type="caution">
    <text evidence="1">The sequence shown here is derived from an EMBL/GenBank/DDBJ whole genome shotgun (WGS) entry which is preliminary data.</text>
</comment>
<evidence type="ECO:0000313" key="2">
    <source>
        <dbReference type="Proteomes" id="UP001150603"/>
    </source>
</evidence>
<accession>A0ACC1J9Q7</accession>
<organism evidence="1 2">
    <name type="scientific">Linderina macrospora</name>
    <dbReference type="NCBI Taxonomy" id="4868"/>
    <lineage>
        <taxon>Eukaryota</taxon>
        <taxon>Fungi</taxon>
        <taxon>Fungi incertae sedis</taxon>
        <taxon>Zoopagomycota</taxon>
        <taxon>Kickxellomycotina</taxon>
        <taxon>Kickxellomycetes</taxon>
        <taxon>Kickxellales</taxon>
        <taxon>Kickxellaceae</taxon>
        <taxon>Linderina</taxon>
    </lineage>
</organism>
<proteinExistence type="predicted"/>
<keyword evidence="2" id="KW-1185">Reference proteome</keyword>